<evidence type="ECO:0000256" key="2">
    <source>
        <dbReference type="SAM" id="Phobius"/>
    </source>
</evidence>
<reference evidence="4 5" key="1">
    <citation type="journal article" date="2021" name="Elife">
        <title>Chloroplast acquisition without the gene transfer in kleptoplastic sea slugs, Plakobranchus ocellatus.</title>
        <authorList>
            <person name="Maeda T."/>
            <person name="Takahashi S."/>
            <person name="Yoshida T."/>
            <person name="Shimamura S."/>
            <person name="Takaki Y."/>
            <person name="Nagai Y."/>
            <person name="Toyoda A."/>
            <person name="Suzuki Y."/>
            <person name="Arimoto A."/>
            <person name="Ishii H."/>
            <person name="Satoh N."/>
            <person name="Nishiyama T."/>
            <person name="Hasebe M."/>
            <person name="Maruyama T."/>
            <person name="Minagawa J."/>
            <person name="Obokata J."/>
            <person name="Shigenobu S."/>
        </authorList>
    </citation>
    <scope>NUCLEOTIDE SEQUENCE [LARGE SCALE GENOMIC DNA]</scope>
</reference>
<feature type="signal peptide" evidence="3">
    <location>
        <begin position="1"/>
        <end position="35"/>
    </location>
</feature>
<name>A0AAV3YQX0_9GAST</name>
<feature type="chain" id="PRO_5043416470" description="CUB domain-containing protein" evidence="3">
    <location>
        <begin position="36"/>
        <end position="549"/>
    </location>
</feature>
<feature type="region of interest" description="Disordered" evidence="1">
    <location>
        <begin position="507"/>
        <end position="549"/>
    </location>
</feature>
<dbReference type="Proteomes" id="UP000735302">
    <property type="component" value="Unassembled WGS sequence"/>
</dbReference>
<evidence type="ECO:0008006" key="6">
    <source>
        <dbReference type="Google" id="ProtNLM"/>
    </source>
</evidence>
<keyword evidence="2" id="KW-0472">Membrane</keyword>
<organism evidence="4 5">
    <name type="scientific">Plakobranchus ocellatus</name>
    <dbReference type="NCBI Taxonomy" id="259542"/>
    <lineage>
        <taxon>Eukaryota</taxon>
        <taxon>Metazoa</taxon>
        <taxon>Spiralia</taxon>
        <taxon>Lophotrochozoa</taxon>
        <taxon>Mollusca</taxon>
        <taxon>Gastropoda</taxon>
        <taxon>Heterobranchia</taxon>
        <taxon>Euthyneura</taxon>
        <taxon>Panpulmonata</taxon>
        <taxon>Sacoglossa</taxon>
        <taxon>Placobranchoidea</taxon>
        <taxon>Plakobranchidae</taxon>
        <taxon>Plakobranchus</taxon>
    </lineage>
</organism>
<keyword evidence="2" id="KW-0812">Transmembrane</keyword>
<sequence length="549" mass="61325">MWPRKTTQPLSALPLSWLVHVVVLSCLLPQISVDARFPLTPQCTSSERVKIESKSLSFCLERGGGLKTMFPSSLCHVSNEAITIESYELISPKSETVSYSGTRCSPQFVDGFSYEGKVNSSCLQANKFSRKVKNAILPLIRMYSGRSLQQMKQVDSNEYYQLLGPDGQDLSAFTWIKIMPRCIEKKSTVKLLYADICSNMEQEGASTVHIEFLPDGGSYVNQSSCSCNIFSGSGDPAVMTLRLRAIDVRLYGSTALLLAKGQESSRVLNGSEILYWYADGDLVVSRKQLYLELDKLSLNALPERVWVEVAGTNLTVNCGPANEPGGHQPYFADSSSLGVGYIILIIVSLIILIVIVIFIILFVLKRRRLGGKSKDDDEDYDISMGSQEDIRDRFKQVSLRQQMSTESGPEPAVEIKTQAEVMYPRKMSAPVPVEDESHKSLLDNGDVEPDKMPQTPPPPPPHDPSLHEFFLCRQLSYIDDEEENLPPPPPLAYHPPEEIYNHLNEHQRPDVVPGNIYDTKPQEENHYSTTQPKKHSEANGPVDTDTYVM</sequence>
<feature type="transmembrane region" description="Helical" evidence="2">
    <location>
        <begin position="339"/>
        <end position="364"/>
    </location>
</feature>
<gene>
    <name evidence="4" type="ORF">PoB_001221600</name>
</gene>
<dbReference type="PROSITE" id="PS51257">
    <property type="entry name" value="PROKAR_LIPOPROTEIN"/>
    <property type="match status" value="1"/>
</dbReference>
<evidence type="ECO:0000313" key="4">
    <source>
        <dbReference type="EMBL" id="GFN85710.1"/>
    </source>
</evidence>
<dbReference type="AlphaFoldDB" id="A0AAV3YQX0"/>
<keyword evidence="5" id="KW-1185">Reference proteome</keyword>
<proteinExistence type="predicted"/>
<evidence type="ECO:0000313" key="5">
    <source>
        <dbReference type="Proteomes" id="UP000735302"/>
    </source>
</evidence>
<evidence type="ECO:0000256" key="1">
    <source>
        <dbReference type="SAM" id="MobiDB-lite"/>
    </source>
</evidence>
<accession>A0AAV3YQX0</accession>
<dbReference type="EMBL" id="BLXT01001455">
    <property type="protein sequence ID" value="GFN85710.1"/>
    <property type="molecule type" value="Genomic_DNA"/>
</dbReference>
<keyword evidence="2" id="KW-1133">Transmembrane helix</keyword>
<keyword evidence="3" id="KW-0732">Signal</keyword>
<evidence type="ECO:0000256" key="3">
    <source>
        <dbReference type="SAM" id="SignalP"/>
    </source>
</evidence>
<feature type="region of interest" description="Disordered" evidence="1">
    <location>
        <begin position="429"/>
        <end position="464"/>
    </location>
</feature>
<protein>
    <recommendedName>
        <fullName evidence="6">CUB domain-containing protein</fullName>
    </recommendedName>
</protein>
<comment type="caution">
    <text evidence="4">The sequence shown here is derived from an EMBL/GenBank/DDBJ whole genome shotgun (WGS) entry which is preliminary data.</text>
</comment>
<feature type="compositionally biased region" description="Pro residues" evidence="1">
    <location>
        <begin position="454"/>
        <end position="463"/>
    </location>
</feature>